<dbReference type="CDD" id="cd01949">
    <property type="entry name" value="GGDEF"/>
    <property type="match status" value="1"/>
</dbReference>
<dbReference type="FunFam" id="3.30.70.270:FF:000001">
    <property type="entry name" value="Diguanylate cyclase domain protein"/>
    <property type="match status" value="1"/>
</dbReference>
<dbReference type="InterPro" id="IPR000160">
    <property type="entry name" value="GGDEF_dom"/>
</dbReference>
<proteinExistence type="predicted"/>
<dbReference type="CDD" id="cd01948">
    <property type="entry name" value="EAL"/>
    <property type="match status" value="1"/>
</dbReference>
<dbReference type="InterPro" id="IPR035919">
    <property type="entry name" value="EAL_sf"/>
</dbReference>
<dbReference type="InterPro" id="IPR029787">
    <property type="entry name" value="Nucleotide_cyclase"/>
</dbReference>
<dbReference type="Gene3D" id="3.30.70.270">
    <property type="match status" value="1"/>
</dbReference>
<protein>
    <submittedName>
        <fullName evidence="5">PAS domain S-box-containing protein/diguanylate cyclase (GGDEF) domain-containing protein</fullName>
    </submittedName>
</protein>
<evidence type="ECO:0000313" key="6">
    <source>
        <dbReference type="Proteomes" id="UP000199445"/>
    </source>
</evidence>
<dbReference type="Pfam" id="PF13426">
    <property type="entry name" value="PAS_9"/>
    <property type="match status" value="1"/>
</dbReference>
<dbReference type="NCBIfam" id="TIGR00229">
    <property type="entry name" value="sensory_box"/>
    <property type="match status" value="1"/>
</dbReference>
<dbReference type="AlphaFoldDB" id="A0A1I3TQ84"/>
<feature type="domain" description="EAL" evidence="3">
    <location>
        <begin position="417"/>
        <end position="671"/>
    </location>
</feature>
<evidence type="ECO:0000313" key="5">
    <source>
        <dbReference type="EMBL" id="SFJ71806.1"/>
    </source>
</evidence>
<dbReference type="InterPro" id="IPR001633">
    <property type="entry name" value="EAL_dom"/>
</dbReference>
<organism evidence="5 6">
    <name type="scientific">Marinobacter persicus</name>
    <dbReference type="NCBI Taxonomy" id="930118"/>
    <lineage>
        <taxon>Bacteria</taxon>
        <taxon>Pseudomonadati</taxon>
        <taxon>Pseudomonadota</taxon>
        <taxon>Gammaproteobacteria</taxon>
        <taxon>Pseudomonadales</taxon>
        <taxon>Marinobacteraceae</taxon>
        <taxon>Marinobacter</taxon>
    </lineage>
</organism>
<keyword evidence="2" id="KW-0472">Membrane</keyword>
<keyword evidence="2" id="KW-0812">Transmembrane</keyword>
<keyword evidence="2" id="KW-1133">Transmembrane helix</keyword>
<dbReference type="Pfam" id="PF00563">
    <property type="entry name" value="EAL"/>
    <property type="match status" value="1"/>
</dbReference>
<feature type="transmembrane region" description="Helical" evidence="2">
    <location>
        <begin position="181"/>
        <end position="202"/>
    </location>
</feature>
<reference evidence="5 6" key="1">
    <citation type="submission" date="2016-10" db="EMBL/GenBank/DDBJ databases">
        <authorList>
            <person name="de Groot N.N."/>
        </authorList>
    </citation>
    <scope>NUCLEOTIDE SEQUENCE [LARGE SCALE GENOMIC DNA]</scope>
    <source>
        <strain evidence="5 6">IBRC-M 10445</strain>
    </source>
</reference>
<feature type="transmembrane region" description="Helical" evidence="2">
    <location>
        <begin position="12"/>
        <end position="34"/>
    </location>
</feature>
<dbReference type="GO" id="GO:0003824">
    <property type="term" value="F:catalytic activity"/>
    <property type="evidence" value="ECO:0007669"/>
    <property type="project" value="UniProtKB-ARBA"/>
</dbReference>
<dbReference type="InterPro" id="IPR035965">
    <property type="entry name" value="PAS-like_dom_sf"/>
</dbReference>
<evidence type="ECO:0000259" key="4">
    <source>
        <dbReference type="PROSITE" id="PS50887"/>
    </source>
</evidence>
<dbReference type="NCBIfam" id="TIGR00254">
    <property type="entry name" value="GGDEF"/>
    <property type="match status" value="1"/>
</dbReference>
<evidence type="ECO:0000256" key="2">
    <source>
        <dbReference type="SAM" id="Phobius"/>
    </source>
</evidence>
<dbReference type="InterPro" id="IPR052155">
    <property type="entry name" value="Biofilm_reg_signaling"/>
</dbReference>
<dbReference type="Proteomes" id="UP000199445">
    <property type="component" value="Unassembled WGS sequence"/>
</dbReference>
<dbReference type="InterPro" id="IPR000014">
    <property type="entry name" value="PAS"/>
</dbReference>
<dbReference type="PANTHER" id="PTHR44757">
    <property type="entry name" value="DIGUANYLATE CYCLASE DGCP"/>
    <property type="match status" value="1"/>
</dbReference>
<dbReference type="PROSITE" id="PS50883">
    <property type="entry name" value="EAL"/>
    <property type="match status" value="1"/>
</dbReference>
<dbReference type="InterPro" id="IPR043128">
    <property type="entry name" value="Rev_trsase/Diguanyl_cyclase"/>
</dbReference>
<dbReference type="CDD" id="cd00130">
    <property type="entry name" value="PAS"/>
    <property type="match status" value="1"/>
</dbReference>
<dbReference type="Gene3D" id="3.20.20.450">
    <property type="entry name" value="EAL domain"/>
    <property type="match status" value="1"/>
</dbReference>
<name>A0A1I3TQ84_9GAMM</name>
<keyword evidence="6" id="KW-1185">Reference proteome</keyword>
<dbReference type="SMART" id="SM00267">
    <property type="entry name" value="GGDEF"/>
    <property type="match status" value="1"/>
</dbReference>
<dbReference type="SUPFAM" id="SSF55785">
    <property type="entry name" value="PYP-like sensor domain (PAS domain)"/>
    <property type="match status" value="1"/>
</dbReference>
<comment type="cofactor">
    <cofactor evidence="1">
        <name>Mg(2+)</name>
        <dbReference type="ChEBI" id="CHEBI:18420"/>
    </cofactor>
</comment>
<dbReference type="EMBL" id="FOSC01000005">
    <property type="protein sequence ID" value="SFJ71806.1"/>
    <property type="molecule type" value="Genomic_DNA"/>
</dbReference>
<dbReference type="SMART" id="SM00052">
    <property type="entry name" value="EAL"/>
    <property type="match status" value="1"/>
</dbReference>
<accession>A0A1I3TQ84</accession>
<dbReference type="Pfam" id="PF00990">
    <property type="entry name" value="GGDEF"/>
    <property type="match status" value="1"/>
</dbReference>
<dbReference type="RefSeq" id="WP_177187041.1">
    <property type="nucleotide sequence ID" value="NZ_BMYN01000004.1"/>
</dbReference>
<dbReference type="PANTHER" id="PTHR44757:SF2">
    <property type="entry name" value="BIOFILM ARCHITECTURE MAINTENANCE PROTEIN MBAA"/>
    <property type="match status" value="1"/>
</dbReference>
<dbReference type="SUPFAM" id="SSF141868">
    <property type="entry name" value="EAL domain-like"/>
    <property type="match status" value="1"/>
</dbReference>
<feature type="domain" description="GGDEF" evidence="4">
    <location>
        <begin position="274"/>
        <end position="408"/>
    </location>
</feature>
<dbReference type="PROSITE" id="PS50887">
    <property type="entry name" value="GGDEF"/>
    <property type="match status" value="1"/>
</dbReference>
<evidence type="ECO:0000256" key="1">
    <source>
        <dbReference type="ARBA" id="ARBA00001946"/>
    </source>
</evidence>
<evidence type="ECO:0000259" key="3">
    <source>
        <dbReference type="PROSITE" id="PS50883"/>
    </source>
</evidence>
<gene>
    <name evidence="5" type="ORF">SAMN05216429_10571</name>
</gene>
<sequence>MPEIRLRLRRAVLALVSVIIGFILAFGSLASVVAEGPGFETVFADFDIPMLLIEPDTGRIVEANPAAVDFYGYPERSLMRMTIQQINTFTAEQVAEERQLAEEQGRNYFIFRHQRANGDVRTVEVHSRPYDFDGRRLLFSVINDITPGRHESQDLWHYQSRLEEMVDEQVAELEQTRLQQIWLLAVVLVAQALAIGVLVLNIRRRRQLEAERKQVTDALRYNEGELRRYASTLKHQQKQLERIAHFDPLTGLPNRTLLADRLQQAMARCVRNGSSVALVFIDLDGFKAINDTHSHAVGDQLLVQVARQMKRVMRAEDTLARLGGDEFVAVLLDLDAQQDSIEAINRLLEAAAEPITLDDLDLSVSASIGVAFYPQSEPLDPDQLLRQADQAMYQAKQAGKNRYCLFDAEQERAVRDQLDSLERIRVALENEELVLHYQPKINMRTGEVLGAEALVRWQHPERGLLPPGQFLPVIENTAVAIELGNWVMRTALAQVVSWKSQGLRIPVSINIDAIHLQHPDFMKWLTEALDEHPGTEPGDLELEILETAALDDVVQVSGIIKDCDKLGVVFSLDDFGTGYSSLTYLKRLPARVLKIDRSFVRDMLEDPDDLAILQGVIRLADAFGRRVIAEGVESQAHCRALLELGCDWGQGYAIAKPMSARALQGWVIGRPE</sequence>
<dbReference type="SUPFAM" id="SSF55073">
    <property type="entry name" value="Nucleotide cyclase"/>
    <property type="match status" value="1"/>
</dbReference>
<dbReference type="Gene3D" id="3.30.450.20">
    <property type="entry name" value="PAS domain"/>
    <property type="match status" value="1"/>
</dbReference>